<accession>A0A1H2RA09</accession>
<proteinExistence type="predicted"/>
<reference evidence="2" key="1">
    <citation type="submission" date="2016-10" db="EMBL/GenBank/DDBJ databases">
        <authorList>
            <person name="Varghese N."/>
            <person name="Submissions S."/>
        </authorList>
    </citation>
    <scope>NUCLEOTIDE SEQUENCE [LARGE SCALE GENOMIC DNA]</scope>
    <source>
        <strain evidence="2">DSM 27839</strain>
    </source>
</reference>
<evidence type="ECO:0000313" key="2">
    <source>
        <dbReference type="Proteomes" id="UP000183400"/>
    </source>
</evidence>
<sequence>MNSEIRPSLPPEDRSGMLEFLAYTMSSPVLWASLDDDIASLSAQADRDKYSVEQIIAVHLASNFFAWRDLQNDESIINDISTLGDLIRNMLHTILPEKWSSGPAKTSKLSPLTDDEIRSLYQLKMFGSHFERESKISERSKWLKGIAIVKSFANLGAVLEQRKASIGVKAKASSDWLQRVGGSNSAQHLLANGWLPFLRSLEHPDIKLWNDIATEFEEYVSDRLEAAFWILEQPECDRLTAWHFIVGMISWEVLDWELKMQKERGETTLRDAFEAVLQRWNTGFYQYHSLSYPQKEEDEGHHGFASNTILNLLTALEQKLDLPPFTRPSHLDRDLSRPTDDLSRSVSVGLSYYHQEGLCLQRGYDWHIPAWHPAYTVEK</sequence>
<name>A0A1H2RA09_9RHOB</name>
<organism evidence="1 2">
    <name type="scientific">Ruegeria halocynthiae</name>
    <dbReference type="NCBI Taxonomy" id="985054"/>
    <lineage>
        <taxon>Bacteria</taxon>
        <taxon>Pseudomonadati</taxon>
        <taxon>Pseudomonadota</taxon>
        <taxon>Alphaproteobacteria</taxon>
        <taxon>Rhodobacterales</taxon>
        <taxon>Roseobacteraceae</taxon>
        <taxon>Ruegeria</taxon>
    </lineage>
</organism>
<keyword evidence="2" id="KW-1185">Reference proteome</keyword>
<dbReference type="RefSeq" id="WP_143030498.1">
    <property type="nucleotide sequence ID" value="NZ_FNNP01000001.1"/>
</dbReference>
<evidence type="ECO:0008006" key="3">
    <source>
        <dbReference type="Google" id="ProtNLM"/>
    </source>
</evidence>
<dbReference type="AlphaFoldDB" id="A0A1H2RA09"/>
<dbReference type="Proteomes" id="UP000183400">
    <property type="component" value="Unassembled WGS sequence"/>
</dbReference>
<evidence type="ECO:0000313" key="1">
    <source>
        <dbReference type="EMBL" id="SDW16237.1"/>
    </source>
</evidence>
<gene>
    <name evidence="1" type="ORF">SAMN05444358_10189</name>
</gene>
<dbReference type="OrthoDB" id="7846016at2"/>
<dbReference type="EMBL" id="FNNP01000001">
    <property type="protein sequence ID" value="SDW16237.1"/>
    <property type="molecule type" value="Genomic_DNA"/>
</dbReference>
<protein>
    <recommendedName>
        <fullName evidence="3">DUF4274 domain-containing protein</fullName>
    </recommendedName>
</protein>